<dbReference type="InterPro" id="IPR006311">
    <property type="entry name" value="TAT_signal"/>
</dbReference>
<reference evidence="4" key="1">
    <citation type="submission" date="2018-02" db="EMBL/GenBank/DDBJ databases">
        <authorList>
            <person name="Hausmann B."/>
        </authorList>
    </citation>
    <scope>NUCLEOTIDE SEQUENCE [LARGE SCALE GENOMIC DNA]</scope>
    <source>
        <strain evidence="4">Peat soil MAG SbA1</strain>
    </source>
</reference>
<accession>A0A2U3KX40</accession>
<name>A0A2U3KX40_9BACT</name>
<dbReference type="SUPFAM" id="SSF69318">
    <property type="entry name" value="Integrin alpha N-terminal domain"/>
    <property type="match status" value="1"/>
</dbReference>
<dbReference type="InterPro" id="IPR027039">
    <property type="entry name" value="Crtac1"/>
</dbReference>
<feature type="domain" description="ASPIC/UnbV" evidence="2">
    <location>
        <begin position="490"/>
        <end position="557"/>
    </location>
</feature>
<dbReference type="AlphaFoldDB" id="A0A2U3KX40"/>
<gene>
    <name evidence="3" type="ORF">SBA1_520016</name>
</gene>
<proteinExistence type="predicted"/>
<dbReference type="Pfam" id="PF07593">
    <property type="entry name" value="UnbV_ASPIC"/>
    <property type="match status" value="1"/>
</dbReference>
<dbReference type="PROSITE" id="PS51318">
    <property type="entry name" value="TAT"/>
    <property type="match status" value="1"/>
</dbReference>
<dbReference type="Proteomes" id="UP000238701">
    <property type="component" value="Unassembled WGS sequence"/>
</dbReference>
<keyword evidence="1" id="KW-0732">Signal</keyword>
<evidence type="ECO:0000313" key="4">
    <source>
        <dbReference type="Proteomes" id="UP000238701"/>
    </source>
</evidence>
<dbReference type="PANTHER" id="PTHR16026:SF0">
    <property type="entry name" value="CARTILAGE ACIDIC PROTEIN 1"/>
    <property type="match status" value="1"/>
</dbReference>
<dbReference type="PANTHER" id="PTHR16026">
    <property type="entry name" value="CARTILAGE ACIDIC PROTEIN 1"/>
    <property type="match status" value="1"/>
</dbReference>
<dbReference type="InterPro" id="IPR011519">
    <property type="entry name" value="UnbV_ASPIC"/>
</dbReference>
<dbReference type="Pfam" id="PF13517">
    <property type="entry name" value="FG-GAP_3"/>
    <property type="match status" value="3"/>
</dbReference>
<dbReference type="InterPro" id="IPR028994">
    <property type="entry name" value="Integrin_alpha_N"/>
</dbReference>
<evidence type="ECO:0000256" key="1">
    <source>
        <dbReference type="ARBA" id="ARBA00022729"/>
    </source>
</evidence>
<protein>
    <recommendedName>
        <fullName evidence="2">ASPIC/UnbV domain-containing protein</fullName>
    </recommendedName>
</protein>
<dbReference type="OrthoDB" id="9816120at2"/>
<sequence>MVLSAISRRDLLKMGAAGLALSAGKAWPDLYATTPVTFVDVAGSAGITFRHDNAASPDKYLIETMGSGCGWIDYDQNGLLDLYLVNGAATRVYTPKQPLRSALYRNNGDGTFTDVTAKAGVGAEGLFGMGVAVGDYDNDGFPDLLVLGYGRSILYHNNGDGTFTDVTARAGVQNSGLWASSAAWFDYDNDGKLDLVIANYVDWSPERNFYCGDRGPGMRSYCHPDDFHGQPSTLFHNNGDGTFTDVSKSSGVGLKAGNGLGIVTFDYDNDGWQDIFVANDHMPNYLFHNNRDGTFREVGYLAGVSVSADGQFEAGMGTDAADTTGNGRMDLIVAHLDMQLARVYQNLGDGTFEDATFRSKISYATYHISTFGARFMDYDNDGARDLFMANGNVLDNIQRYHSEVQYAEPKLMFRNNGHGIFENVSDRLGADFQLPRVSRGAAVADFDNDGDLDILVNNCGQPPQLLRNDGGNANHWLEIFLIGTKSNRDGVGARVKLTAGDLTLYDQKKGGMSYQSAQDPRLHFGLGQRAIVDAVEILWPSGVTTKLTSLKSDQIITVKEGVGIVERPFPRIPAR</sequence>
<dbReference type="EMBL" id="OMOD01000147">
    <property type="protein sequence ID" value="SPF44160.1"/>
    <property type="molecule type" value="Genomic_DNA"/>
</dbReference>
<dbReference type="Gene3D" id="2.130.10.130">
    <property type="entry name" value="Integrin alpha, N-terminal"/>
    <property type="match status" value="2"/>
</dbReference>
<dbReference type="InterPro" id="IPR013517">
    <property type="entry name" value="FG-GAP"/>
</dbReference>
<evidence type="ECO:0000259" key="2">
    <source>
        <dbReference type="Pfam" id="PF07593"/>
    </source>
</evidence>
<organism evidence="3 4">
    <name type="scientific">Candidatus Sulfotelmatobacter kueseliae</name>
    <dbReference type="NCBI Taxonomy" id="2042962"/>
    <lineage>
        <taxon>Bacteria</taxon>
        <taxon>Pseudomonadati</taxon>
        <taxon>Acidobacteriota</taxon>
        <taxon>Terriglobia</taxon>
        <taxon>Terriglobales</taxon>
        <taxon>Candidatus Korobacteraceae</taxon>
        <taxon>Candidatus Sulfotelmatobacter</taxon>
    </lineage>
</organism>
<evidence type="ECO:0000313" key="3">
    <source>
        <dbReference type="EMBL" id="SPF44160.1"/>
    </source>
</evidence>